<comment type="caution">
    <text evidence="12">The sequence shown here is derived from an EMBL/GenBank/DDBJ whole genome shotgun (WGS) entry which is preliminary data.</text>
</comment>
<gene>
    <name evidence="12" type="ORF">I3842_08G101200</name>
</gene>
<protein>
    <recommendedName>
        <fullName evidence="9">U1 small nuclear ribonucleoprotein C</fullName>
        <shortName evidence="9">U1 snRNP C</shortName>
        <shortName evidence="9">U1-C</shortName>
        <shortName evidence="9">U1C</shortName>
    </recommendedName>
</protein>
<dbReference type="PROSITE" id="PS50171">
    <property type="entry name" value="ZF_MATRIN"/>
    <property type="match status" value="1"/>
</dbReference>
<sequence>MFSSLSLSLSLSLLGFLLSLAVSKWETLLCERLRFELHPDMPRYYCDYCDTYLTHDSPSVRKQHNAGYKHKANVRTYYQQFEEQQTQSLIDQRIKEHLGQAAAFQQVGAAFNQHLMGQRPRLPVLPTPMMPQLPGSSPLLPGIRPPVLPRPVPGAPGYAPMMAPPGAPSLPGQLNAIPRPPVSATTVPGSTAATASNGAPPMATLPFYQANPVVSTSGGYDSLNSNAQAPEANH</sequence>
<feature type="domain" description="Matrin-type" evidence="11">
    <location>
        <begin position="44"/>
        <end position="76"/>
    </location>
</feature>
<keyword evidence="6 9" id="KW-0539">Nucleus</keyword>
<evidence type="ECO:0000256" key="1">
    <source>
        <dbReference type="ARBA" id="ARBA00004123"/>
    </source>
</evidence>
<dbReference type="EMBL" id="CM031832">
    <property type="protein sequence ID" value="KAG6700203.1"/>
    <property type="molecule type" value="Genomic_DNA"/>
</dbReference>
<evidence type="ECO:0000259" key="11">
    <source>
        <dbReference type="PROSITE" id="PS50171"/>
    </source>
</evidence>
<dbReference type="GO" id="GO:0000387">
    <property type="term" value="P:spliceosomal snRNP assembly"/>
    <property type="evidence" value="ECO:0007669"/>
    <property type="project" value="UniProtKB-UniRule"/>
</dbReference>
<feature type="signal peptide" evidence="10">
    <location>
        <begin position="1"/>
        <end position="23"/>
    </location>
</feature>
<comment type="similarity">
    <text evidence="9">Belongs to the U1 small nuclear ribonucleoprotein C family.</text>
</comment>
<keyword evidence="2 9" id="KW-0479">Metal-binding</keyword>
<dbReference type="PANTHER" id="PTHR31148">
    <property type="entry name" value="U1 SMALL NUCLEAR RIBONUCLEOPROTEIN C"/>
    <property type="match status" value="1"/>
</dbReference>
<dbReference type="InterPro" id="IPR003604">
    <property type="entry name" value="Matrin/U1-like-C_Znf_C2H2"/>
</dbReference>
<evidence type="ECO:0000256" key="8">
    <source>
        <dbReference type="ARBA" id="ARBA00046357"/>
    </source>
</evidence>
<evidence type="ECO:0000256" key="6">
    <source>
        <dbReference type="ARBA" id="ARBA00023242"/>
    </source>
</evidence>
<dbReference type="FunFam" id="3.30.160.60:FF:000059">
    <property type="entry name" value="U1 small nuclear ribonucleoprotein C"/>
    <property type="match status" value="1"/>
</dbReference>
<dbReference type="GO" id="GO:0003729">
    <property type="term" value="F:mRNA binding"/>
    <property type="evidence" value="ECO:0007669"/>
    <property type="project" value="UniProtKB-UniRule"/>
</dbReference>
<evidence type="ECO:0000256" key="4">
    <source>
        <dbReference type="ARBA" id="ARBA00022833"/>
    </source>
</evidence>
<dbReference type="HAMAP" id="MF_03153">
    <property type="entry name" value="U1_C"/>
    <property type="match status" value="1"/>
</dbReference>
<feature type="chain" id="PRO_5036688678" description="U1 small nuclear ribonucleoprotein C" evidence="10">
    <location>
        <begin position="24"/>
        <end position="234"/>
    </location>
</feature>
<dbReference type="GO" id="GO:0000243">
    <property type="term" value="C:commitment complex"/>
    <property type="evidence" value="ECO:0007669"/>
    <property type="project" value="UniProtKB-UniRule"/>
</dbReference>
<evidence type="ECO:0000313" key="12">
    <source>
        <dbReference type="EMBL" id="KAG6700203.1"/>
    </source>
</evidence>
<evidence type="ECO:0000256" key="3">
    <source>
        <dbReference type="ARBA" id="ARBA00022771"/>
    </source>
</evidence>
<evidence type="ECO:0000256" key="2">
    <source>
        <dbReference type="ARBA" id="ARBA00022723"/>
    </source>
</evidence>
<keyword evidence="4 9" id="KW-0862">Zinc</keyword>
<comment type="subcellular location">
    <subcellularLocation>
        <location evidence="1 9">Nucleus</location>
    </subcellularLocation>
</comment>
<dbReference type="GO" id="GO:0071004">
    <property type="term" value="C:U2-type prespliceosome"/>
    <property type="evidence" value="ECO:0007669"/>
    <property type="project" value="UniProtKB-UniRule"/>
</dbReference>
<evidence type="ECO:0000256" key="9">
    <source>
        <dbReference type="HAMAP-Rule" id="MF_03153"/>
    </source>
</evidence>
<dbReference type="GO" id="GO:0030619">
    <property type="term" value="F:U1 snRNA binding"/>
    <property type="evidence" value="ECO:0007669"/>
    <property type="project" value="UniProtKB-UniRule"/>
</dbReference>
<organism evidence="12 13">
    <name type="scientific">Carya illinoinensis</name>
    <name type="common">Pecan</name>
    <dbReference type="NCBI Taxonomy" id="32201"/>
    <lineage>
        <taxon>Eukaryota</taxon>
        <taxon>Viridiplantae</taxon>
        <taxon>Streptophyta</taxon>
        <taxon>Embryophyta</taxon>
        <taxon>Tracheophyta</taxon>
        <taxon>Spermatophyta</taxon>
        <taxon>Magnoliopsida</taxon>
        <taxon>eudicotyledons</taxon>
        <taxon>Gunneridae</taxon>
        <taxon>Pentapetalae</taxon>
        <taxon>rosids</taxon>
        <taxon>fabids</taxon>
        <taxon>Fagales</taxon>
        <taxon>Juglandaceae</taxon>
        <taxon>Carya</taxon>
    </lineage>
</organism>
<dbReference type="GO" id="GO:0008270">
    <property type="term" value="F:zinc ion binding"/>
    <property type="evidence" value="ECO:0007669"/>
    <property type="project" value="UniProtKB-UniRule"/>
</dbReference>
<dbReference type="PANTHER" id="PTHR31148:SF1">
    <property type="entry name" value="U1 SMALL NUCLEAR RIBONUCLEOPROTEIN C"/>
    <property type="match status" value="1"/>
</dbReference>
<dbReference type="InterPro" id="IPR013085">
    <property type="entry name" value="U1-CZ_Znf_C2H2"/>
</dbReference>
<dbReference type="SMART" id="SM00451">
    <property type="entry name" value="ZnF_U1"/>
    <property type="match status" value="1"/>
</dbReference>
<dbReference type="GO" id="GO:0030627">
    <property type="term" value="F:pre-mRNA 5'-splice site binding"/>
    <property type="evidence" value="ECO:0007669"/>
    <property type="project" value="InterPro"/>
</dbReference>
<dbReference type="Proteomes" id="UP000811246">
    <property type="component" value="Chromosome 8"/>
</dbReference>
<comment type="subunit">
    <text evidence="8">Component of the U1 snRNP. The U1 snRNP is composed of the U1 snRNA and the 7 core Sm proteins SNRPB, SNRPD1, SNRPD2, SNRPD3, SNRPE, SNRPF and SNRPG that assemble in a heptameric protein ring on the Sm site of the small nuclear RNA to form the core snRNP, and at least 3 U1 snRNP-specific proteins SNRNP70/U1-70K, SNRPA/U1-A and SNRPC/U1-C. SNRPC/U1-C interacts with U1 snRNA and the 5' splice-site region of the pre-mRNA. Interacts (via N-terminus) with TIA1 (via C-terminus); thereby promoting spliceosomal U1 snRNP recruitment to 5' splice sites.</text>
</comment>
<evidence type="ECO:0000256" key="10">
    <source>
        <dbReference type="SAM" id="SignalP"/>
    </source>
</evidence>
<comment type="subunit">
    <text evidence="9">U1 snRNP is composed of the 7 core Sm proteins B/B', D1, D2, D3, E, F and G that assemble in a heptameric protein ring on the Sm site of the small nuclear RNA to form the core snRNP, and at least 3 U1 snRNP-specific proteins U1-70K, U1-A and U1-C. U1-C interacts with U1 snRNA and the 5' splice-site region of the pre-mRNA.</text>
</comment>
<dbReference type="GO" id="GO:0000395">
    <property type="term" value="P:mRNA 5'-splice site recognition"/>
    <property type="evidence" value="ECO:0007669"/>
    <property type="project" value="UniProtKB-UniRule"/>
</dbReference>
<dbReference type="InterPro" id="IPR017340">
    <property type="entry name" value="U1_snRNP-C"/>
</dbReference>
<dbReference type="GO" id="GO:0005685">
    <property type="term" value="C:U1 snRNP"/>
    <property type="evidence" value="ECO:0007669"/>
    <property type="project" value="UniProtKB-UniRule"/>
</dbReference>
<name>A0A922EE56_CARIL</name>
<keyword evidence="7 9" id="KW-0687">Ribonucleoprotein</keyword>
<dbReference type="InterPro" id="IPR000690">
    <property type="entry name" value="Matrin/U1-C_Znf_C2H2"/>
</dbReference>
<evidence type="ECO:0000256" key="5">
    <source>
        <dbReference type="ARBA" id="ARBA00022884"/>
    </source>
</evidence>
<keyword evidence="3 9" id="KW-0863">Zinc-finger</keyword>
<comment type="function">
    <text evidence="9">Component of the spliceosomal U1 snRNP, which is essential for recognition of the pre-mRNA 5' splice-site and the subsequent assembly of the spliceosome. U1-C is directly involved in initial 5' splice-site recognition for both constitutive and regulated alternative splicing. The interaction with the 5' splice-site seems to precede base-pairing between the pre-mRNA and the U1 snRNA. Stimulates commitment or early (E) complex formation by stabilizing the base pairing of the 5' end of the U1 snRNA and the 5' splice-site region.</text>
</comment>
<dbReference type="Pfam" id="PF06220">
    <property type="entry name" value="zf-U1"/>
    <property type="match status" value="1"/>
</dbReference>
<proteinExistence type="inferred from homology"/>
<evidence type="ECO:0000256" key="7">
    <source>
        <dbReference type="ARBA" id="ARBA00023274"/>
    </source>
</evidence>
<keyword evidence="10" id="KW-0732">Signal</keyword>
<dbReference type="AlphaFoldDB" id="A0A922EE56"/>
<accession>A0A922EE56</accession>
<evidence type="ECO:0000313" key="13">
    <source>
        <dbReference type="Proteomes" id="UP000811246"/>
    </source>
</evidence>
<reference evidence="12" key="1">
    <citation type="submission" date="2021-01" db="EMBL/GenBank/DDBJ databases">
        <authorList>
            <person name="Lovell J.T."/>
            <person name="Bentley N."/>
            <person name="Bhattarai G."/>
            <person name="Jenkins J.W."/>
            <person name="Sreedasyam A."/>
            <person name="Alarcon Y."/>
            <person name="Bock C."/>
            <person name="Boston L."/>
            <person name="Carlson J."/>
            <person name="Cervantes K."/>
            <person name="Clermont K."/>
            <person name="Krom N."/>
            <person name="Kubenka K."/>
            <person name="Mamidi S."/>
            <person name="Mattison C."/>
            <person name="Monteros M."/>
            <person name="Pisani C."/>
            <person name="Plott C."/>
            <person name="Rajasekar S."/>
            <person name="Rhein H.S."/>
            <person name="Rohla C."/>
            <person name="Song M."/>
            <person name="Hilaire R.S."/>
            <person name="Shu S."/>
            <person name="Wells L."/>
            <person name="Wang X."/>
            <person name="Webber J."/>
            <person name="Heerema R.J."/>
            <person name="Klein P."/>
            <person name="Conner P."/>
            <person name="Grauke L."/>
            <person name="Grimwood J."/>
            <person name="Schmutz J."/>
            <person name="Randall J.J."/>
        </authorList>
    </citation>
    <scope>NUCLEOTIDE SEQUENCE</scope>
    <source>
        <tissue evidence="12">Leaf</tissue>
    </source>
</reference>
<keyword evidence="5 9" id="KW-0694">RNA-binding</keyword>